<evidence type="ECO:0000259" key="1">
    <source>
        <dbReference type="Pfam" id="PF04994"/>
    </source>
</evidence>
<organism evidence="2 3">
    <name type="scientific">Tepidibacter hydrothermalis</name>
    <dbReference type="NCBI Taxonomy" id="3036126"/>
    <lineage>
        <taxon>Bacteria</taxon>
        <taxon>Bacillati</taxon>
        <taxon>Bacillota</taxon>
        <taxon>Clostridia</taxon>
        <taxon>Peptostreptococcales</taxon>
        <taxon>Peptostreptococcaceae</taxon>
        <taxon>Tepidibacter</taxon>
    </lineage>
</organism>
<dbReference type="Gene3D" id="1.10.150.20">
    <property type="entry name" value="5' to 3' exonuclease, C-terminal subdomain"/>
    <property type="match status" value="1"/>
</dbReference>
<protein>
    <submittedName>
        <fullName evidence="2">TfoX/Sxy family protein</fullName>
    </submittedName>
</protein>
<dbReference type="InterPro" id="IPR047525">
    <property type="entry name" value="TfoX-like"/>
</dbReference>
<name>A0ABY8EII5_9FIRM</name>
<dbReference type="PANTHER" id="PTHR36121">
    <property type="entry name" value="PROTEIN SXY"/>
    <property type="match status" value="1"/>
</dbReference>
<gene>
    <name evidence="2" type="ORF">P4S50_06835</name>
</gene>
<dbReference type="EMBL" id="CP120733">
    <property type="protein sequence ID" value="WFD11785.1"/>
    <property type="molecule type" value="Genomic_DNA"/>
</dbReference>
<evidence type="ECO:0000313" key="3">
    <source>
        <dbReference type="Proteomes" id="UP001222800"/>
    </source>
</evidence>
<reference evidence="2 3" key="1">
    <citation type="submission" date="2023-03" db="EMBL/GenBank/DDBJ databases">
        <title>Complete genome sequence of Tepidibacter sp. SWIR-1, isolated from a deep-sea hydrothermal vent.</title>
        <authorList>
            <person name="Li X."/>
        </authorList>
    </citation>
    <scope>NUCLEOTIDE SEQUENCE [LARGE SCALE GENOMIC DNA]</scope>
    <source>
        <strain evidence="2 3">SWIR-1</strain>
    </source>
</reference>
<keyword evidence="3" id="KW-1185">Reference proteome</keyword>
<evidence type="ECO:0000313" key="2">
    <source>
        <dbReference type="EMBL" id="WFD11785.1"/>
    </source>
</evidence>
<dbReference type="RefSeq" id="WP_277733949.1">
    <property type="nucleotide sequence ID" value="NZ_CP120733.1"/>
</dbReference>
<dbReference type="Pfam" id="PF04994">
    <property type="entry name" value="TfoX_C"/>
    <property type="match status" value="1"/>
</dbReference>
<dbReference type="InterPro" id="IPR007077">
    <property type="entry name" value="TfoX_C"/>
</dbReference>
<accession>A0ABY8EII5</accession>
<dbReference type="PANTHER" id="PTHR36121:SF1">
    <property type="entry name" value="PROTEIN SXY"/>
    <property type="match status" value="1"/>
</dbReference>
<feature type="domain" description="TfoX C-terminal" evidence="1">
    <location>
        <begin position="3"/>
        <end position="79"/>
    </location>
</feature>
<sequence>MGKLSKLPNIGSVVEEQLNQAGITTYEQLKEIGSKQAWLKIRAIDFSACIHRLYALEGAIEGIKKSQLSKVKKEELKEFYNAFK</sequence>
<dbReference type="Proteomes" id="UP001222800">
    <property type="component" value="Chromosome"/>
</dbReference>
<proteinExistence type="predicted"/>